<dbReference type="AlphaFoldDB" id="L1IYM6"/>
<evidence type="ECO:0000313" key="2">
    <source>
        <dbReference type="EMBL" id="EKX41368.1"/>
    </source>
</evidence>
<feature type="region of interest" description="Disordered" evidence="1">
    <location>
        <begin position="1"/>
        <end position="26"/>
    </location>
</feature>
<dbReference type="GeneID" id="17298006"/>
<evidence type="ECO:0000256" key="1">
    <source>
        <dbReference type="SAM" id="MobiDB-lite"/>
    </source>
</evidence>
<organism evidence="2">
    <name type="scientific">Guillardia theta (strain CCMP2712)</name>
    <name type="common">Cryptophyte</name>
    <dbReference type="NCBI Taxonomy" id="905079"/>
    <lineage>
        <taxon>Eukaryota</taxon>
        <taxon>Cryptophyceae</taxon>
        <taxon>Pyrenomonadales</taxon>
        <taxon>Geminigeraceae</taxon>
        <taxon>Guillardia</taxon>
    </lineage>
</organism>
<name>L1IYM6_GUITC</name>
<gene>
    <name evidence="2" type="ORF">GUITHDRAFT_142063</name>
</gene>
<reference evidence="4" key="2">
    <citation type="submission" date="2012-11" db="EMBL/GenBank/DDBJ databases">
        <authorList>
            <person name="Kuo A."/>
            <person name="Curtis B.A."/>
            <person name="Tanifuji G."/>
            <person name="Burki F."/>
            <person name="Gruber A."/>
            <person name="Irimia M."/>
            <person name="Maruyama S."/>
            <person name="Arias M.C."/>
            <person name="Ball S.G."/>
            <person name="Gile G.H."/>
            <person name="Hirakawa Y."/>
            <person name="Hopkins J.F."/>
            <person name="Rensing S.A."/>
            <person name="Schmutz J."/>
            <person name="Symeonidi A."/>
            <person name="Elias M."/>
            <person name="Eveleigh R.J."/>
            <person name="Herman E.K."/>
            <person name="Klute M.J."/>
            <person name="Nakayama T."/>
            <person name="Obornik M."/>
            <person name="Reyes-Prieto A."/>
            <person name="Armbrust E.V."/>
            <person name="Aves S.J."/>
            <person name="Beiko R.G."/>
            <person name="Coutinho P."/>
            <person name="Dacks J.B."/>
            <person name="Durnford D.G."/>
            <person name="Fast N.M."/>
            <person name="Green B.R."/>
            <person name="Grisdale C."/>
            <person name="Hempe F."/>
            <person name="Henrissat B."/>
            <person name="Hoppner M.P."/>
            <person name="Ishida K.-I."/>
            <person name="Kim E."/>
            <person name="Koreny L."/>
            <person name="Kroth P.G."/>
            <person name="Liu Y."/>
            <person name="Malik S.-B."/>
            <person name="Maier U.G."/>
            <person name="McRose D."/>
            <person name="Mock T."/>
            <person name="Neilson J.A."/>
            <person name="Onodera N.T."/>
            <person name="Poole A.M."/>
            <person name="Pritham E.J."/>
            <person name="Richards T.A."/>
            <person name="Rocap G."/>
            <person name="Roy S.W."/>
            <person name="Sarai C."/>
            <person name="Schaack S."/>
            <person name="Shirato S."/>
            <person name="Slamovits C.H."/>
            <person name="Spencer D.F."/>
            <person name="Suzuki S."/>
            <person name="Worden A.Z."/>
            <person name="Zauner S."/>
            <person name="Barry K."/>
            <person name="Bell C."/>
            <person name="Bharti A.K."/>
            <person name="Crow J.A."/>
            <person name="Grimwood J."/>
            <person name="Kramer R."/>
            <person name="Lindquist E."/>
            <person name="Lucas S."/>
            <person name="Salamov A."/>
            <person name="McFadden G.I."/>
            <person name="Lane C.E."/>
            <person name="Keeling P.J."/>
            <person name="Gray M.W."/>
            <person name="Grigoriev I.V."/>
            <person name="Archibald J.M."/>
        </authorList>
    </citation>
    <scope>NUCLEOTIDE SEQUENCE</scope>
    <source>
        <strain evidence="4">CCMP2712</strain>
    </source>
</reference>
<dbReference type="RefSeq" id="XP_005828348.1">
    <property type="nucleotide sequence ID" value="XM_005828291.1"/>
</dbReference>
<dbReference type="SUPFAM" id="SSF51197">
    <property type="entry name" value="Clavaminate synthase-like"/>
    <property type="match status" value="1"/>
</dbReference>
<dbReference type="HOGENOM" id="CLU_324030_0_0_1"/>
<dbReference type="EMBL" id="JH993024">
    <property type="protein sequence ID" value="EKX41368.1"/>
    <property type="molecule type" value="Genomic_DNA"/>
</dbReference>
<dbReference type="PANTHER" id="PTHR31630">
    <property type="entry name" value="PHYTANOYL-COA DIOXYGENASE-RELATED-RELATED"/>
    <property type="match status" value="1"/>
</dbReference>
<dbReference type="SUPFAM" id="SSF53756">
    <property type="entry name" value="UDP-Glycosyltransferase/glycogen phosphorylase"/>
    <property type="match status" value="1"/>
</dbReference>
<dbReference type="Proteomes" id="UP000011087">
    <property type="component" value="Unassembled WGS sequence"/>
</dbReference>
<dbReference type="PANTHER" id="PTHR31630:SF8">
    <property type="entry name" value="JMJC DOMAIN-CONTAINING PROTEIN"/>
    <property type="match status" value="1"/>
</dbReference>
<sequence>MNKSRKRRERSEDEHKPSVEAEEQGRDMCRMPIDFDKVKKAFDRDGLVIVPILTADQCDELILEQWRNIILQQPWKEEHRIRIHGSDGRLLDLKLPDDRREFLDIVKKPLSKQRREEFEQGWCLHRGFGACCDPQSFHSPLVWAIRQDPLLYRLASTILDRKELWVDINRSIQKLPGQGEKKFLHWDNNPFAVSDAQVKVDSVCGKVCYTSSRFVAVLGTHTPEFHKEFRETYGRLYPHVKESDSKFALDHQKEDPLLLFQRQQTLPVPAGSLVFWHPQLLHGQAKTPLNDPTEYGCYLGYFPAGARAAYKQKCGVDELEDRLSSYELGKAPKLWPSLDAIHFFPKRFLNFPKILESYVNKLPPGHPWIKTRRTLKGSEALTLEPVLDPQYSPPPLSSLGQLLLGKKPWSGQNDDVQGDQSCKKKRKKAQEPRGAMDEVMGGGAGGEGGCGYNSLSVEARRLDCLGNKVLLVTKEQRGYGLRTDLEVYAQGLEELKWEVRKQELVRLTAGEAGGRKRPHPSLAELRENLRWCNVMVGFEYLGDSSTWTAIEEEQKQRKEDGGRRMKIVFVPNLEYCKESNEATSDTMKHLKQVDVIVAKTECVFHRLHRLFLLRKFSSGLGNLLLIPHTSMLQVPAIERDTRRRKGIIHFHGFSKSKNSLENCKAASILLRRHPQVFDRLVVKCSRAGGCKVCDKIRRALGEEPKLHFIEQELSDEGKFSLYNSCRLALCASSSEGFGHHVLEAAALGCQVVTTDGMPMRSILRHQVALARPQDERGRSVNLGLTFTVRSQEIVRAAEVLLQKTYKPEACQQNLLLRIRDFREHLNHLVRLRSHPSSPPSCSCSQHREPILDIAKCPKCGKRMVGELRPVNQQAPDRVFLLCRDCDYEEKAE</sequence>
<feature type="compositionally biased region" description="Basic and acidic residues" evidence="1">
    <location>
        <begin position="9"/>
        <end position="26"/>
    </location>
</feature>
<proteinExistence type="predicted"/>
<keyword evidence="4" id="KW-1185">Reference proteome</keyword>
<accession>L1IYM6</accession>
<feature type="compositionally biased region" description="Polar residues" evidence="1">
    <location>
        <begin position="410"/>
        <end position="420"/>
    </location>
</feature>
<evidence type="ECO:0000313" key="3">
    <source>
        <dbReference type="EnsemblProtists" id="EKX41368"/>
    </source>
</evidence>
<dbReference type="Gene3D" id="3.40.50.2000">
    <property type="entry name" value="Glycogen Phosphorylase B"/>
    <property type="match status" value="1"/>
</dbReference>
<dbReference type="Gene3D" id="2.60.120.620">
    <property type="entry name" value="q2cbj1_9rhob like domain"/>
    <property type="match status" value="1"/>
</dbReference>
<dbReference type="EnsemblProtists" id="EKX41368">
    <property type="protein sequence ID" value="EKX41368"/>
    <property type="gene ID" value="GUITHDRAFT_142063"/>
</dbReference>
<reference evidence="2 4" key="1">
    <citation type="journal article" date="2012" name="Nature">
        <title>Algal genomes reveal evolutionary mosaicism and the fate of nucleomorphs.</title>
        <authorList>
            <consortium name="DOE Joint Genome Institute"/>
            <person name="Curtis B.A."/>
            <person name="Tanifuji G."/>
            <person name="Burki F."/>
            <person name="Gruber A."/>
            <person name="Irimia M."/>
            <person name="Maruyama S."/>
            <person name="Arias M.C."/>
            <person name="Ball S.G."/>
            <person name="Gile G.H."/>
            <person name="Hirakawa Y."/>
            <person name="Hopkins J.F."/>
            <person name="Kuo A."/>
            <person name="Rensing S.A."/>
            <person name="Schmutz J."/>
            <person name="Symeonidi A."/>
            <person name="Elias M."/>
            <person name="Eveleigh R.J."/>
            <person name="Herman E.K."/>
            <person name="Klute M.J."/>
            <person name="Nakayama T."/>
            <person name="Obornik M."/>
            <person name="Reyes-Prieto A."/>
            <person name="Armbrust E.V."/>
            <person name="Aves S.J."/>
            <person name="Beiko R.G."/>
            <person name="Coutinho P."/>
            <person name="Dacks J.B."/>
            <person name="Durnford D.G."/>
            <person name="Fast N.M."/>
            <person name="Green B.R."/>
            <person name="Grisdale C.J."/>
            <person name="Hempel F."/>
            <person name="Henrissat B."/>
            <person name="Hoppner M.P."/>
            <person name="Ishida K."/>
            <person name="Kim E."/>
            <person name="Koreny L."/>
            <person name="Kroth P.G."/>
            <person name="Liu Y."/>
            <person name="Malik S.B."/>
            <person name="Maier U.G."/>
            <person name="McRose D."/>
            <person name="Mock T."/>
            <person name="Neilson J.A."/>
            <person name="Onodera N.T."/>
            <person name="Poole A.M."/>
            <person name="Pritham E.J."/>
            <person name="Richards T.A."/>
            <person name="Rocap G."/>
            <person name="Roy S.W."/>
            <person name="Sarai C."/>
            <person name="Schaack S."/>
            <person name="Shirato S."/>
            <person name="Slamovits C.H."/>
            <person name="Spencer D.F."/>
            <person name="Suzuki S."/>
            <person name="Worden A.Z."/>
            <person name="Zauner S."/>
            <person name="Barry K."/>
            <person name="Bell C."/>
            <person name="Bharti A.K."/>
            <person name="Crow J.A."/>
            <person name="Grimwood J."/>
            <person name="Kramer R."/>
            <person name="Lindquist E."/>
            <person name="Lucas S."/>
            <person name="Salamov A."/>
            <person name="McFadden G.I."/>
            <person name="Lane C.E."/>
            <person name="Keeling P.J."/>
            <person name="Gray M.W."/>
            <person name="Grigoriev I.V."/>
            <person name="Archibald J.M."/>
        </authorList>
    </citation>
    <scope>NUCLEOTIDE SEQUENCE</scope>
    <source>
        <strain evidence="2 4">CCMP2712</strain>
    </source>
</reference>
<reference evidence="3" key="3">
    <citation type="submission" date="2016-03" db="UniProtKB">
        <authorList>
            <consortium name="EnsemblProtists"/>
        </authorList>
    </citation>
    <scope>IDENTIFICATION</scope>
</reference>
<protein>
    <submittedName>
        <fullName evidence="2 3">Uncharacterized protein</fullName>
    </submittedName>
</protein>
<dbReference type="KEGG" id="gtt:GUITHDRAFT_142063"/>
<dbReference type="OrthoDB" id="10666513at2759"/>
<evidence type="ECO:0000313" key="4">
    <source>
        <dbReference type="Proteomes" id="UP000011087"/>
    </source>
</evidence>
<dbReference type="Pfam" id="PF13692">
    <property type="entry name" value="Glyco_trans_1_4"/>
    <property type="match status" value="1"/>
</dbReference>
<feature type="region of interest" description="Disordered" evidence="1">
    <location>
        <begin position="410"/>
        <end position="441"/>
    </location>
</feature>
<dbReference type="PaxDb" id="55529-EKX41368"/>